<gene>
    <name evidence="1" type="ORF">Enr8_18180</name>
</gene>
<evidence type="ECO:0000313" key="1">
    <source>
        <dbReference type="EMBL" id="TWT34410.1"/>
    </source>
</evidence>
<evidence type="ECO:0008006" key="3">
    <source>
        <dbReference type="Google" id="ProtNLM"/>
    </source>
</evidence>
<accession>A0A5C5V8R1</accession>
<proteinExistence type="predicted"/>
<dbReference type="PROSITE" id="PS51257">
    <property type="entry name" value="PROKAR_LIPOPROTEIN"/>
    <property type="match status" value="1"/>
</dbReference>
<dbReference type="EMBL" id="SJPF01000002">
    <property type="protein sequence ID" value="TWT34410.1"/>
    <property type="molecule type" value="Genomic_DNA"/>
</dbReference>
<protein>
    <recommendedName>
        <fullName evidence="3">Carboxypeptidase regulatory-like domain-containing protein</fullName>
    </recommendedName>
</protein>
<organism evidence="1 2">
    <name type="scientific">Blastopirellula retiformator</name>
    <dbReference type="NCBI Taxonomy" id="2527970"/>
    <lineage>
        <taxon>Bacteria</taxon>
        <taxon>Pseudomonadati</taxon>
        <taxon>Planctomycetota</taxon>
        <taxon>Planctomycetia</taxon>
        <taxon>Pirellulales</taxon>
        <taxon>Pirellulaceae</taxon>
        <taxon>Blastopirellula</taxon>
    </lineage>
</organism>
<name>A0A5C5V8R1_9BACT</name>
<comment type="caution">
    <text evidence="1">The sequence shown here is derived from an EMBL/GenBank/DDBJ whole genome shotgun (WGS) entry which is preliminary data.</text>
</comment>
<evidence type="ECO:0000313" key="2">
    <source>
        <dbReference type="Proteomes" id="UP000318878"/>
    </source>
</evidence>
<sequence length="149" mass="16017">MYFKQQRSSSWQVRSTLLLSALVLAVGCSRGSGENLGFVSGTVTLDGQPLSQVMVTFSPDAGGRESYGVTNAAGQYQLRYTSQDKGAKLGQHQVRISPVGVEPREPIAVEATSPVPTQYYGEDFLLYEVNPGANEIDLQLTKAPLTTSS</sequence>
<dbReference type="AlphaFoldDB" id="A0A5C5V8R1"/>
<reference evidence="1 2" key="1">
    <citation type="submission" date="2019-02" db="EMBL/GenBank/DDBJ databases">
        <title>Deep-cultivation of Planctomycetes and their phenomic and genomic characterization uncovers novel biology.</title>
        <authorList>
            <person name="Wiegand S."/>
            <person name="Jogler M."/>
            <person name="Boedeker C."/>
            <person name="Pinto D."/>
            <person name="Vollmers J."/>
            <person name="Rivas-Marin E."/>
            <person name="Kohn T."/>
            <person name="Peeters S.H."/>
            <person name="Heuer A."/>
            <person name="Rast P."/>
            <person name="Oberbeckmann S."/>
            <person name="Bunk B."/>
            <person name="Jeske O."/>
            <person name="Meyerdierks A."/>
            <person name="Storesund J.E."/>
            <person name="Kallscheuer N."/>
            <person name="Luecker S."/>
            <person name="Lage O.M."/>
            <person name="Pohl T."/>
            <person name="Merkel B.J."/>
            <person name="Hornburger P."/>
            <person name="Mueller R.-W."/>
            <person name="Bruemmer F."/>
            <person name="Labrenz M."/>
            <person name="Spormann A.M."/>
            <person name="Op Den Camp H."/>
            <person name="Overmann J."/>
            <person name="Amann R."/>
            <person name="Jetten M.S.M."/>
            <person name="Mascher T."/>
            <person name="Medema M.H."/>
            <person name="Devos D.P."/>
            <person name="Kaster A.-K."/>
            <person name="Ovreas L."/>
            <person name="Rohde M."/>
            <person name="Galperin M.Y."/>
            <person name="Jogler C."/>
        </authorList>
    </citation>
    <scope>NUCLEOTIDE SEQUENCE [LARGE SCALE GENOMIC DNA]</scope>
    <source>
        <strain evidence="1 2">Enr8</strain>
    </source>
</reference>
<dbReference type="Proteomes" id="UP000318878">
    <property type="component" value="Unassembled WGS sequence"/>
</dbReference>
<keyword evidence="2" id="KW-1185">Reference proteome</keyword>